<evidence type="ECO:0000313" key="4">
    <source>
        <dbReference type="Proteomes" id="UP000481861"/>
    </source>
</evidence>
<feature type="compositionally biased region" description="Gly residues" evidence="1">
    <location>
        <begin position="45"/>
        <end position="56"/>
    </location>
</feature>
<feature type="compositionally biased region" description="Polar residues" evidence="1">
    <location>
        <begin position="224"/>
        <end position="235"/>
    </location>
</feature>
<feature type="compositionally biased region" description="Basic and acidic residues" evidence="1">
    <location>
        <begin position="122"/>
        <end position="140"/>
    </location>
</feature>
<accession>A0A7C8M5Z6</accession>
<feature type="domain" description="WKF" evidence="2">
    <location>
        <begin position="325"/>
        <end position="384"/>
    </location>
</feature>
<reference evidence="3 4" key="1">
    <citation type="submission" date="2020-01" db="EMBL/GenBank/DDBJ databases">
        <authorList>
            <consortium name="DOE Joint Genome Institute"/>
            <person name="Haridas S."/>
            <person name="Albert R."/>
            <person name="Binder M."/>
            <person name="Bloem J."/>
            <person name="Labutti K."/>
            <person name="Salamov A."/>
            <person name="Andreopoulos B."/>
            <person name="Baker S.E."/>
            <person name="Barry K."/>
            <person name="Bills G."/>
            <person name="Bluhm B.H."/>
            <person name="Cannon C."/>
            <person name="Castanera R."/>
            <person name="Culley D.E."/>
            <person name="Daum C."/>
            <person name="Ezra D."/>
            <person name="Gonzalez J.B."/>
            <person name="Henrissat B."/>
            <person name="Kuo A."/>
            <person name="Liang C."/>
            <person name="Lipzen A."/>
            <person name="Lutzoni F."/>
            <person name="Magnuson J."/>
            <person name="Mondo S."/>
            <person name="Nolan M."/>
            <person name="Ohm R."/>
            <person name="Pangilinan J."/>
            <person name="Park H.-J.H."/>
            <person name="Ramirez L."/>
            <person name="Alfaro M."/>
            <person name="Sun H."/>
            <person name="Tritt A."/>
            <person name="Yoshinaga Y."/>
            <person name="Zwiers L.-H.L."/>
            <person name="Turgeon B.G."/>
            <person name="Goodwin S.B."/>
            <person name="Spatafora J.W."/>
            <person name="Crous P.W."/>
            <person name="Grigoriev I.V."/>
        </authorList>
    </citation>
    <scope>NUCLEOTIDE SEQUENCE [LARGE SCALE GENOMIC DNA]</scope>
    <source>
        <strain evidence="3 4">CBS 611.86</strain>
    </source>
</reference>
<dbReference type="AlphaFoldDB" id="A0A7C8M5Z6"/>
<sequence length="582" mass="62477">MNSTTTISHFDMDQASSRIPAWRKLGLKLDHHSQSGDAEATLNGTQGGENQPGGDSGEAIAKLRVELSPRPTGNPISSTLGKRKSLDGPAERQSPKKSRKIEKQNKVDETTRDPPVDIAAVAKDKNAGSDASRPKGDSNYRQKKKGQIKSRSPTIASSPSQGNRESKRTTRKEPREPTHKQSLVHSLSPTETDSTNEGLTLLVSTETEVPEPPSFFTPPKSKKSNTPANTTQEGSPPTGRRKSVAFTPDTKTADGNSASNLFKKWVVEQKTAGADSDFSPAAVAQFTPPPKVHPANTVAAPLASGESPNPGSGKGKKKDPSVYLAYLSQYHTNRSLWKFNKAKQNDVLDNALNIFRIPEQYTDALLEYIRGLKGEGVVGRLEKTWNQALHELSLAEAQSDPEDMSTMDDPKVRKAAQEEALQERLTKEKKRRRLEGDIEGLDGHPYPEGYIRRLKRRRAEALLSALNIRIPSQPSTVTSAATSGISRKPLQLKKSRTGNGENADSSDGSSDSSSSSSEDPSSSESESEENGDNSSSGSSSSSGSEESSADDGSGSGEENKTSTSSDAGSSSGEEESEDSESE</sequence>
<dbReference type="InterPro" id="IPR019327">
    <property type="entry name" value="WKF"/>
</dbReference>
<dbReference type="EMBL" id="JAADJZ010000011">
    <property type="protein sequence ID" value="KAF2871620.1"/>
    <property type="molecule type" value="Genomic_DNA"/>
</dbReference>
<evidence type="ECO:0000313" key="3">
    <source>
        <dbReference type="EMBL" id="KAF2871620.1"/>
    </source>
</evidence>
<feature type="compositionally biased region" description="Polar residues" evidence="1">
    <location>
        <begin position="180"/>
        <end position="198"/>
    </location>
</feature>
<dbReference type="OrthoDB" id="10261563at2759"/>
<feature type="compositionally biased region" description="Basic and acidic residues" evidence="1">
    <location>
        <begin position="164"/>
        <end position="179"/>
    </location>
</feature>
<dbReference type="Pfam" id="PF10180">
    <property type="entry name" value="WKF"/>
    <property type="match status" value="1"/>
</dbReference>
<comment type="caution">
    <text evidence="3">The sequence shown here is derived from an EMBL/GenBank/DDBJ whole genome shotgun (WGS) entry which is preliminary data.</text>
</comment>
<feature type="compositionally biased region" description="Low complexity" evidence="1">
    <location>
        <begin position="498"/>
        <end position="524"/>
    </location>
</feature>
<feature type="compositionally biased region" description="Polar residues" evidence="1">
    <location>
        <begin position="473"/>
        <end position="485"/>
    </location>
</feature>
<feature type="compositionally biased region" description="Basic and acidic residues" evidence="1">
    <location>
        <begin position="84"/>
        <end position="94"/>
    </location>
</feature>
<feature type="compositionally biased region" description="Low complexity" evidence="1">
    <location>
        <begin position="532"/>
        <end position="552"/>
    </location>
</feature>
<feature type="compositionally biased region" description="Low complexity" evidence="1">
    <location>
        <begin position="561"/>
        <end position="571"/>
    </location>
</feature>
<dbReference type="PANTHER" id="PTHR22306:SF2">
    <property type="entry name" value="CHROMOSOME 7 OPEN READING FRAME 50"/>
    <property type="match status" value="1"/>
</dbReference>
<evidence type="ECO:0000256" key="1">
    <source>
        <dbReference type="SAM" id="MobiDB-lite"/>
    </source>
</evidence>
<protein>
    <recommendedName>
        <fullName evidence="2">WKF domain-containing protein</fullName>
    </recommendedName>
</protein>
<organism evidence="3 4">
    <name type="scientific">Massariosphaeria phaeospora</name>
    <dbReference type="NCBI Taxonomy" id="100035"/>
    <lineage>
        <taxon>Eukaryota</taxon>
        <taxon>Fungi</taxon>
        <taxon>Dikarya</taxon>
        <taxon>Ascomycota</taxon>
        <taxon>Pezizomycotina</taxon>
        <taxon>Dothideomycetes</taxon>
        <taxon>Pleosporomycetidae</taxon>
        <taxon>Pleosporales</taxon>
        <taxon>Pleosporales incertae sedis</taxon>
        <taxon>Massariosphaeria</taxon>
    </lineage>
</organism>
<feature type="region of interest" description="Disordered" evidence="1">
    <location>
        <begin position="473"/>
        <end position="582"/>
    </location>
</feature>
<keyword evidence="4" id="KW-1185">Reference proteome</keyword>
<proteinExistence type="predicted"/>
<feature type="compositionally biased region" description="Basic and acidic residues" evidence="1">
    <location>
        <begin position="101"/>
        <end position="115"/>
    </location>
</feature>
<feature type="compositionally biased region" description="Acidic residues" evidence="1">
    <location>
        <begin position="572"/>
        <end position="582"/>
    </location>
</feature>
<dbReference type="Proteomes" id="UP000481861">
    <property type="component" value="Unassembled WGS sequence"/>
</dbReference>
<feature type="region of interest" description="Disordered" evidence="1">
    <location>
        <begin position="297"/>
        <end position="319"/>
    </location>
</feature>
<name>A0A7C8M5Z6_9PLEO</name>
<feature type="region of interest" description="Disordered" evidence="1">
    <location>
        <begin position="28"/>
        <end position="257"/>
    </location>
</feature>
<feature type="compositionally biased region" description="Polar residues" evidence="1">
    <location>
        <begin position="149"/>
        <end position="163"/>
    </location>
</feature>
<dbReference type="PANTHER" id="PTHR22306">
    <property type="entry name" value="CHROMOSOME 7 OPEN READING FRAME 50"/>
    <property type="match status" value="1"/>
</dbReference>
<gene>
    <name evidence="3" type="ORF">BDV95DRAFT_572424</name>
</gene>
<evidence type="ECO:0000259" key="2">
    <source>
        <dbReference type="Pfam" id="PF10180"/>
    </source>
</evidence>